<feature type="compositionally biased region" description="Low complexity" evidence="1">
    <location>
        <begin position="33"/>
        <end position="42"/>
    </location>
</feature>
<dbReference type="InParanoid" id="A0A1B6PKU5"/>
<reference evidence="2 3" key="1">
    <citation type="journal article" date="2009" name="Nature">
        <title>The Sorghum bicolor genome and the diversification of grasses.</title>
        <authorList>
            <person name="Paterson A.H."/>
            <person name="Bowers J.E."/>
            <person name="Bruggmann R."/>
            <person name="Dubchak I."/>
            <person name="Grimwood J."/>
            <person name="Gundlach H."/>
            <person name="Haberer G."/>
            <person name="Hellsten U."/>
            <person name="Mitros T."/>
            <person name="Poliakov A."/>
            <person name="Schmutz J."/>
            <person name="Spannagl M."/>
            <person name="Tang H."/>
            <person name="Wang X."/>
            <person name="Wicker T."/>
            <person name="Bharti A.K."/>
            <person name="Chapman J."/>
            <person name="Feltus F.A."/>
            <person name="Gowik U."/>
            <person name="Grigoriev I.V."/>
            <person name="Lyons E."/>
            <person name="Maher C.A."/>
            <person name="Martis M."/>
            <person name="Narechania A."/>
            <person name="Otillar R.P."/>
            <person name="Penning B.W."/>
            <person name="Salamov A.A."/>
            <person name="Wang Y."/>
            <person name="Zhang L."/>
            <person name="Carpita N.C."/>
            <person name="Freeling M."/>
            <person name="Gingle A.R."/>
            <person name="Hash C.T."/>
            <person name="Keller B."/>
            <person name="Klein P."/>
            <person name="Kresovich S."/>
            <person name="McCann M.C."/>
            <person name="Ming R."/>
            <person name="Peterson D.G."/>
            <person name="Mehboob-ur-Rahman"/>
            <person name="Ware D."/>
            <person name="Westhoff P."/>
            <person name="Mayer K.F."/>
            <person name="Messing J."/>
            <person name="Rokhsar D.S."/>
        </authorList>
    </citation>
    <scope>NUCLEOTIDE SEQUENCE [LARGE SCALE GENOMIC DNA]</scope>
    <source>
        <strain evidence="3">cv. BTx623</strain>
    </source>
</reference>
<organism evidence="2 3">
    <name type="scientific">Sorghum bicolor</name>
    <name type="common">Sorghum</name>
    <name type="synonym">Sorghum vulgare</name>
    <dbReference type="NCBI Taxonomy" id="4558"/>
    <lineage>
        <taxon>Eukaryota</taxon>
        <taxon>Viridiplantae</taxon>
        <taxon>Streptophyta</taxon>
        <taxon>Embryophyta</taxon>
        <taxon>Tracheophyta</taxon>
        <taxon>Spermatophyta</taxon>
        <taxon>Magnoliopsida</taxon>
        <taxon>Liliopsida</taxon>
        <taxon>Poales</taxon>
        <taxon>Poaceae</taxon>
        <taxon>PACMAD clade</taxon>
        <taxon>Panicoideae</taxon>
        <taxon>Andropogonodae</taxon>
        <taxon>Andropogoneae</taxon>
        <taxon>Sorghinae</taxon>
        <taxon>Sorghum</taxon>
    </lineage>
</organism>
<keyword evidence="3" id="KW-1185">Reference proteome</keyword>
<evidence type="ECO:0000313" key="2">
    <source>
        <dbReference type="EMBL" id="KXG26283.1"/>
    </source>
</evidence>
<dbReference type="EMBL" id="CM000765">
    <property type="protein sequence ID" value="KXG26283.1"/>
    <property type="molecule type" value="Genomic_DNA"/>
</dbReference>
<reference evidence="3" key="2">
    <citation type="journal article" date="2018" name="Plant J.">
        <title>The Sorghum bicolor reference genome: improved assembly, gene annotations, a transcriptome atlas, and signatures of genome organization.</title>
        <authorList>
            <person name="McCormick R.F."/>
            <person name="Truong S.K."/>
            <person name="Sreedasyam A."/>
            <person name="Jenkins J."/>
            <person name="Shu S."/>
            <person name="Sims D."/>
            <person name="Kennedy M."/>
            <person name="Amirebrahimi M."/>
            <person name="Weers B.D."/>
            <person name="McKinley B."/>
            <person name="Mattison A."/>
            <person name="Morishige D.T."/>
            <person name="Grimwood J."/>
            <person name="Schmutz J."/>
            <person name="Mullet J.E."/>
        </authorList>
    </citation>
    <scope>NUCLEOTIDE SEQUENCE [LARGE SCALE GENOMIC DNA]</scope>
    <source>
        <strain evidence="3">cv. BTx623</strain>
    </source>
</reference>
<evidence type="ECO:0000313" key="3">
    <source>
        <dbReference type="Proteomes" id="UP000000768"/>
    </source>
</evidence>
<sequence length="73" mass="8180">MRRMKRARRGWRRSRQLGHGDGDGDVPPPLPTSSPSAAPSLLGEGELRDLSTHVPVFQLALYFFFFLRTVSAL</sequence>
<dbReference type="Proteomes" id="UP000000768">
    <property type="component" value="Chromosome 6"/>
</dbReference>
<proteinExistence type="predicted"/>
<feature type="compositionally biased region" description="Basic residues" evidence="1">
    <location>
        <begin position="1"/>
        <end position="16"/>
    </location>
</feature>
<gene>
    <name evidence="2" type="ORF">SORBI_3006G076100</name>
</gene>
<dbReference type="AlphaFoldDB" id="A0A1B6PKU5"/>
<evidence type="ECO:0000256" key="1">
    <source>
        <dbReference type="SAM" id="MobiDB-lite"/>
    </source>
</evidence>
<protein>
    <submittedName>
        <fullName evidence="2">Uncharacterized protein</fullName>
    </submittedName>
</protein>
<name>A0A1B6PKU5_SORBI</name>
<accession>A0A1B6PKU5</accession>
<feature type="region of interest" description="Disordered" evidence="1">
    <location>
        <begin position="1"/>
        <end position="42"/>
    </location>
</feature>
<dbReference type="Gramene" id="KXG26283">
    <property type="protein sequence ID" value="KXG26283"/>
    <property type="gene ID" value="SORBI_3006G076100"/>
</dbReference>